<name>A0A291GZ65_9MICO</name>
<dbReference type="Proteomes" id="UP000217889">
    <property type="component" value="Chromosome"/>
</dbReference>
<gene>
    <name evidence="3" type="ORF">CFK41_12555</name>
</gene>
<keyword evidence="4" id="KW-1185">Reference proteome</keyword>
<feature type="transmembrane region" description="Helical" evidence="2">
    <location>
        <begin position="21"/>
        <end position="43"/>
    </location>
</feature>
<protein>
    <submittedName>
        <fullName evidence="3">Uncharacterized protein</fullName>
    </submittedName>
</protein>
<dbReference type="EMBL" id="CP023564">
    <property type="protein sequence ID" value="ATG55511.1"/>
    <property type="molecule type" value="Genomic_DNA"/>
</dbReference>
<dbReference type="KEGG" id="bgg:CFK41_12555"/>
<sequence length="165" mass="18720">MTRRSSPRGRAAGRRSPLRTVFRSLLRLFLALVLALWVMVPFLHWELRPDLVEYIVPWLLRPSTGFLSFVAVFWIWIEGPGMLRALASPPRTEQEPPVVEEPGEKPGEELLTVPTAAPEALGLEHRLEMARALGIPWEDELLVDQQEWARVCRAAARDRAAAVRP</sequence>
<keyword evidence="2" id="KW-0812">Transmembrane</keyword>
<reference evidence="3 4" key="1">
    <citation type="journal article" date="2014" name="Int. J. Syst. Evol. Microbiol.">
        <title>Brachybacterium ginsengisoli sp. nov., isolated from soil of a ginseng field.</title>
        <authorList>
            <person name="Hoang V.A."/>
            <person name="Kim Y.J."/>
            <person name="Nguyen N.L."/>
            <person name="Yang D.C."/>
        </authorList>
    </citation>
    <scope>NUCLEOTIDE SEQUENCE [LARGE SCALE GENOMIC DNA]</scope>
    <source>
        <strain evidence="3 4">DCY80</strain>
    </source>
</reference>
<dbReference type="OrthoDB" id="4794491at2"/>
<dbReference type="RefSeq" id="WP_096799971.1">
    <property type="nucleotide sequence ID" value="NZ_CP023564.1"/>
</dbReference>
<evidence type="ECO:0000256" key="1">
    <source>
        <dbReference type="SAM" id="MobiDB-lite"/>
    </source>
</evidence>
<feature type="transmembrane region" description="Helical" evidence="2">
    <location>
        <begin position="55"/>
        <end position="77"/>
    </location>
</feature>
<accession>A0A291GZ65</accession>
<evidence type="ECO:0000313" key="4">
    <source>
        <dbReference type="Proteomes" id="UP000217889"/>
    </source>
</evidence>
<keyword evidence="2" id="KW-0472">Membrane</keyword>
<organism evidence="3 4">
    <name type="scientific">Brachybacterium ginsengisoli</name>
    <dbReference type="NCBI Taxonomy" id="1331682"/>
    <lineage>
        <taxon>Bacteria</taxon>
        <taxon>Bacillati</taxon>
        <taxon>Actinomycetota</taxon>
        <taxon>Actinomycetes</taxon>
        <taxon>Micrococcales</taxon>
        <taxon>Dermabacteraceae</taxon>
        <taxon>Brachybacterium</taxon>
    </lineage>
</organism>
<dbReference type="AlphaFoldDB" id="A0A291GZ65"/>
<keyword evidence="2" id="KW-1133">Transmembrane helix</keyword>
<feature type="region of interest" description="Disordered" evidence="1">
    <location>
        <begin position="87"/>
        <end position="106"/>
    </location>
</feature>
<evidence type="ECO:0000313" key="3">
    <source>
        <dbReference type="EMBL" id="ATG55511.1"/>
    </source>
</evidence>
<proteinExistence type="predicted"/>
<evidence type="ECO:0000256" key="2">
    <source>
        <dbReference type="SAM" id="Phobius"/>
    </source>
</evidence>